<name>A0ABY7VRJ7_9BACT</name>
<sequence>MNNLQFDKELLTRSLPSGFDVETTLSHFSIITYMVDPKLLRPLVHERFELDCIITPKGEQKALISIVPFWDLDFRLVKFPWIKKSFGQTNYRAYVTDSITGEHVAWFFGTSLDSFSVNFPRYIWNLPWHKTKMKFDVNYDHDLKKYTSYKINSHSKWANLNIELEDTGKPPKTLLGFSDLETGLVLLTHPLKGFFYLRNGKLGSYSIWHDKLNPTEGHISNADISLLQKLGLATKTEPLEIHSVLIQHQTNFTVYLPPVAL</sequence>
<dbReference type="Proteomes" id="UP001214250">
    <property type="component" value="Chromosome 1"/>
</dbReference>
<organism evidence="1 2">
    <name type="scientific">Lentisphaera profundi</name>
    <dbReference type="NCBI Taxonomy" id="1658616"/>
    <lineage>
        <taxon>Bacteria</taxon>
        <taxon>Pseudomonadati</taxon>
        <taxon>Lentisphaerota</taxon>
        <taxon>Lentisphaeria</taxon>
        <taxon>Lentisphaerales</taxon>
        <taxon>Lentisphaeraceae</taxon>
        <taxon>Lentisphaera</taxon>
    </lineage>
</organism>
<gene>
    <name evidence="1" type="ORF">PQO03_02490</name>
</gene>
<dbReference type="Pfam" id="PF09844">
    <property type="entry name" value="DUF2071"/>
    <property type="match status" value="1"/>
</dbReference>
<accession>A0ABY7VRJ7</accession>
<dbReference type="EMBL" id="CP117811">
    <property type="protein sequence ID" value="WDE96828.1"/>
    <property type="molecule type" value="Genomic_DNA"/>
</dbReference>
<protein>
    <submittedName>
        <fullName evidence="1">DUF2071 domain-containing protein</fullName>
    </submittedName>
</protein>
<dbReference type="RefSeq" id="WP_274150893.1">
    <property type="nucleotide sequence ID" value="NZ_CP117811.1"/>
</dbReference>
<evidence type="ECO:0000313" key="1">
    <source>
        <dbReference type="EMBL" id="WDE96828.1"/>
    </source>
</evidence>
<reference evidence="1 2" key="1">
    <citation type="submission" date="2023-02" db="EMBL/GenBank/DDBJ databases">
        <title>Genome sequence of Lentisphaera profundi SAORIC-696.</title>
        <authorList>
            <person name="Kim e."/>
            <person name="Cho J.-C."/>
            <person name="Choi A."/>
            <person name="Kang I."/>
        </authorList>
    </citation>
    <scope>NUCLEOTIDE SEQUENCE [LARGE SCALE GENOMIC DNA]</scope>
    <source>
        <strain evidence="1 2">SAORIC-696</strain>
    </source>
</reference>
<keyword evidence="2" id="KW-1185">Reference proteome</keyword>
<evidence type="ECO:0000313" key="2">
    <source>
        <dbReference type="Proteomes" id="UP001214250"/>
    </source>
</evidence>
<dbReference type="InterPro" id="IPR018644">
    <property type="entry name" value="DUF2071"/>
</dbReference>
<proteinExistence type="predicted"/>